<dbReference type="Gene3D" id="2.60.320.10">
    <property type="entry name" value="N-utilization substance G protein NusG, insert domain"/>
    <property type="match status" value="1"/>
</dbReference>
<evidence type="ECO:0000313" key="2">
    <source>
        <dbReference type="EMBL" id="AKA70088.1"/>
    </source>
</evidence>
<dbReference type="RefSeq" id="WP_029161207.1">
    <property type="nucleotide sequence ID" value="NZ_CP009933.1"/>
</dbReference>
<keyword evidence="1" id="KW-1133">Transmembrane helix</keyword>
<dbReference type="InterPro" id="IPR038690">
    <property type="entry name" value="NusG_2_sf"/>
</dbReference>
<keyword evidence="3" id="KW-1185">Reference proteome</keyword>
<dbReference type="EMBL" id="CP009933">
    <property type="protein sequence ID" value="AKA70088.1"/>
    <property type="molecule type" value="Genomic_DNA"/>
</dbReference>
<reference evidence="2 3" key="1">
    <citation type="journal article" date="2015" name="J. Biotechnol.">
        <title>Complete genome sequence of a malodorant-producing acetogen, Clostridium scatologenes ATCC 25775(T).</title>
        <authorList>
            <person name="Zhu Z."/>
            <person name="Guo T."/>
            <person name="Zheng H."/>
            <person name="Song T."/>
            <person name="Ouyang P."/>
            <person name="Xie J."/>
        </authorList>
    </citation>
    <scope>NUCLEOTIDE SEQUENCE [LARGE SCALE GENOMIC DNA]</scope>
    <source>
        <strain evidence="2 3">ATCC 25775</strain>
    </source>
</reference>
<dbReference type="AlphaFoldDB" id="A0A0E3M789"/>
<keyword evidence="1" id="KW-0812">Transmembrane</keyword>
<gene>
    <name evidence="2" type="ORF">CSCA_2963</name>
</gene>
<dbReference type="KEGG" id="csq:CSCA_2963"/>
<sequence length="127" mass="14025">MKKGDKIAAILIIALIAISAISVFLYKQHVKSSHHIANIKQDGKVIKTIDLDTVKEAQEIRVPYNGNHFNVIEVLPGKIRIKDADCPDKICIKTGWISEPGQSSVCLPHRLMITIEGKNAKVDQISS</sequence>
<proteinExistence type="predicted"/>
<dbReference type="Pfam" id="PF07009">
    <property type="entry name" value="NusG_II"/>
    <property type="match status" value="1"/>
</dbReference>
<evidence type="ECO:0000313" key="3">
    <source>
        <dbReference type="Proteomes" id="UP000033115"/>
    </source>
</evidence>
<dbReference type="CDD" id="cd09846">
    <property type="entry name" value="DUF1312"/>
    <property type="match status" value="1"/>
</dbReference>
<accession>A0A0E3M789</accession>
<dbReference type="STRING" id="1548.CSCA_2963"/>
<dbReference type="HOGENOM" id="CLU_130936_1_2_9"/>
<keyword evidence="1" id="KW-0472">Membrane</keyword>
<feature type="transmembrane region" description="Helical" evidence="1">
    <location>
        <begin position="7"/>
        <end position="26"/>
    </location>
</feature>
<organism evidence="2 3">
    <name type="scientific">Clostridium scatologenes</name>
    <dbReference type="NCBI Taxonomy" id="1548"/>
    <lineage>
        <taxon>Bacteria</taxon>
        <taxon>Bacillati</taxon>
        <taxon>Bacillota</taxon>
        <taxon>Clostridia</taxon>
        <taxon>Eubacteriales</taxon>
        <taxon>Clostridiaceae</taxon>
        <taxon>Clostridium</taxon>
    </lineage>
</organism>
<dbReference type="Proteomes" id="UP000033115">
    <property type="component" value="Chromosome"/>
</dbReference>
<name>A0A0E3M789_CLOSL</name>
<protein>
    <submittedName>
        <fullName evidence="2">Uncharacterized protein</fullName>
    </submittedName>
</protein>
<evidence type="ECO:0000256" key="1">
    <source>
        <dbReference type="SAM" id="Phobius"/>
    </source>
</evidence>